<dbReference type="InterPro" id="IPR010496">
    <property type="entry name" value="AL/BT2_dom"/>
</dbReference>
<gene>
    <name evidence="3" type="ORF">H8711_12815</name>
</gene>
<evidence type="ECO:0000313" key="4">
    <source>
        <dbReference type="Proteomes" id="UP000653127"/>
    </source>
</evidence>
<dbReference type="InterPro" id="IPR049174">
    <property type="entry name" value="Beta-AFase-like"/>
</dbReference>
<dbReference type="Proteomes" id="UP000653127">
    <property type="component" value="Unassembled WGS sequence"/>
</dbReference>
<dbReference type="InterPro" id="IPR049046">
    <property type="entry name" value="Beta-AFase-like_GH127_middle"/>
</dbReference>
<dbReference type="PANTHER" id="PTHR43465">
    <property type="entry name" value="DUF1680 DOMAIN PROTEIN (AFU_ORTHOLOGUE AFUA_1G08910)"/>
    <property type="match status" value="1"/>
</dbReference>
<keyword evidence="4" id="KW-1185">Reference proteome</keyword>
<proteinExistence type="predicted"/>
<dbReference type="SUPFAM" id="SSF49785">
    <property type="entry name" value="Galactose-binding domain-like"/>
    <property type="match status" value="1"/>
</dbReference>
<dbReference type="InterPro" id="IPR012878">
    <property type="entry name" value="Beta-AFase-like_GH127_cat"/>
</dbReference>
<name>A0A926E105_9FIRM</name>
<dbReference type="EMBL" id="JACRST010000040">
    <property type="protein sequence ID" value="MBC8547796.1"/>
    <property type="molecule type" value="Genomic_DNA"/>
</dbReference>
<dbReference type="GO" id="GO:0005975">
    <property type="term" value="P:carbohydrate metabolic process"/>
    <property type="evidence" value="ECO:0007669"/>
    <property type="project" value="InterPro"/>
</dbReference>
<dbReference type="Gene3D" id="2.60.120.560">
    <property type="entry name" value="Exo-inulinase, domain 1"/>
    <property type="match status" value="3"/>
</dbReference>
<organism evidence="3 4">
    <name type="scientific">Ligaoa zhengdingensis</name>
    <dbReference type="NCBI Taxonomy" id="2763658"/>
    <lineage>
        <taxon>Bacteria</taxon>
        <taxon>Bacillati</taxon>
        <taxon>Bacillota</taxon>
        <taxon>Clostridia</taxon>
        <taxon>Eubacteriales</taxon>
        <taxon>Oscillospiraceae</taxon>
        <taxon>Ligaoa</taxon>
    </lineage>
</organism>
<dbReference type="InterPro" id="IPR008928">
    <property type="entry name" value="6-hairpin_glycosidase_sf"/>
</dbReference>
<dbReference type="SUPFAM" id="SSF49899">
    <property type="entry name" value="Concanavalin A-like lectins/glucanases"/>
    <property type="match status" value="1"/>
</dbReference>
<feature type="domain" description="CBM6" evidence="2">
    <location>
        <begin position="1819"/>
        <end position="1948"/>
    </location>
</feature>
<dbReference type="Pfam" id="PF20736">
    <property type="entry name" value="Glyco_hydro127M"/>
    <property type="match status" value="1"/>
</dbReference>
<reference evidence="3" key="1">
    <citation type="submission" date="2020-08" db="EMBL/GenBank/DDBJ databases">
        <title>Genome public.</title>
        <authorList>
            <person name="Liu C."/>
            <person name="Sun Q."/>
        </authorList>
    </citation>
    <scope>NUCLEOTIDE SEQUENCE</scope>
    <source>
        <strain evidence="3">NSJ-31</strain>
    </source>
</reference>
<accession>A0A926E105</accession>
<dbReference type="GO" id="GO:0030246">
    <property type="term" value="F:carbohydrate binding"/>
    <property type="evidence" value="ECO:0007669"/>
    <property type="project" value="InterPro"/>
</dbReference>
<keyword evidence="1" id="KW-0732">Signal</keyword>
<evidence type="ECO:0000256" key="1">
    <source>
        <dbReference type="SAM" id="SignalP"/>
    </source>
</evidence>
<dbReference type="SUPFAM" id="SSF48208">
    <property type="entry name" value="Six-hairpin glycosidases"/>
    <property type="match status" value="1"/>
</dbReference>
<dbReference type="InterPro" id="IPR008979">
    <property type="entry name" value="Galactose-bd-like_sf"/>
</dbReference>
<dbReference type="Gene3D" id="1.20.1270.70">
    <property type="entry name" value="Designed single chain three-helix bundle"/>
    <property type="match status" value="2"/>
</dbReference>
<dbReference type="Gene3D" id="2.60.120.260">
    <property type="entry name" value="Galactose-binding domain-like"/>
    <property type="match status" value="1"/>
</dbReference>
<dbReference type="Pfam" id="PF06439">
    <property type="entry name" value="3keto-disac_hyd"/>
    <property type="match status" value="1"/>
</dbReference>
<dbReference type="GO" id="GO:0016787">
    <property type="term" value="F:hydrolase activity"/>
    <property type="evidence" value="ECO:0007669"/>
    <property type="project" value="UniProtKB-KW"/>
</dbReference>
<protein>
    <submittedName>
        <fullName evidence="3">Glycoside hydrolase family 127 protein</fullName>
    </submittedName>
</protein>
<dbReference type="PROSITE" id="PS51175">
    <property type="entry name" value="CBM6"/>
    <property type="match status" value="1"/>
</dbReference>
<dbReference type="RefSeq" id="WP_249283797.1">
    <property type="nucleotide sequence ID" value="NZ_JACRST010000040.1"/>
</dbReference>
<evidence type="ECO:0000313" key="3">
    <source>
        <dbReference type="EMBL" id="MBC8547796.1"/>
    </source>
</evidence>
<comment type="caution">
    <text evidence="3">The sequence shown here is derived from an EMBL/GenBank/DDBJ whole genome shotgun (WGS) entry which is preliminary data.</text>
</comment>
<feature type="signal peptide" evidence="1">
    <location>
        <begin position="1"/>
        <end position="27"/>
    </location>
</feature>
<feature type="chain" id="PRO_5036975800" evidence="1">
    <location>
        <begin position="28"/>
        <end position="2005"/>
    </location>
</feature>
<dbReference type="InterPro" id="IPR005084">
    <property type="entry name" value="CBM6"/>
</dbReference>
<dbReference type="InterPro" id="IPR013320">
    <property type="entry name" value="ConA-like_dom_sf"/>
</dbReference>
<dbReference type="PANTHER" id="PTHR43465:SF2">
    <property type="entry name" value="DUF1680 DOMAIN PROTEIN (AFU_ORTHOLOGUE AFUA_1G08910)"/>
    <property type="match status" value="1"/>
</dbReference>
<dbReference type="Pfam" id="PF07944">
    <property type="entry name" value="Beta-AFase-like_GH127_cat"/>
    <property type="match status" value="1"/>
</dbReference>
<dbReference type="Pfam" id="PF16990">
    <property type="entry name" value="CBM_35"/>
    <property type="match status" value="1"/>
</dbReference>
<sequence>MSKSILKRTLSVVLSAAMICSPLTAFAQGESGAKKLASQNYYSNQGELNETAFIQLPMGAVKAEDWLLQQMYYQKNGLTGNLQENYSIYGPNNGWRGGNGDNWEKGPYFLRGLVSLAWTLDDQELKDQAMEWLDFILESQQSTGYFGPKAHGDGTGTGWDWWPHMVVIQTLRDYYEATELEGNPDERVLPLFENYFRFQLEQLPRHHLASWAASRGGDNVEVVLWYYNRVYDPANPSESEWLIDLAKLLESQTISQNSSRHWTDIFTNTTSREHVVNTTQAMKTPAVIWQFTGDDADRNALREGLRNMGIDHGRIDNLANSDEAARDNYPYRGSETCSVVESLLSNEIALKILGEGWIGDEIESLAYNNLPVCYTPDFTGHVYYQAQNQVMATHGWHEFDCDHGDDLAFGAPGGFECCFPNMHMGWPKFVQTMYMATTDNGLAVISYGPNSVEAKVADGKTAKFHQVTDYPFKDSITLNYEGDTASFPLKLRVPEWCDAPSFSVNGTPVTGDIVDGFITIDREWTAGDVVEVQFPMEVRVSNWYNDSVAVQYGTLTFSLKIEEDWRTITDFGARDDSRKPASMFENREVYPASDWNYGLVIDPDDPASSFTVEVADEISLQPFTLANAPITIKAVGQKIPEWKLKGNVVPEPPYSPIAANTALQEEVELVPYGATRLRITQIPVIGDAPADLTTTKTIDDAEVYVEDGEKVVEFDNVNVRSADNYTLKVNYTGTGSLKININSKYEETYEFNGEPIVIENLNNIVPTALPFSSTYFRFGYGKYNNIRFIGDSDVEITGIQVVPVNPFTAPEIKSAKLSQDGSTLTVNTNIDRSAGFYTVEYGTESGNYTHTVENLYSNTATISGLSGSDTYYVRVSMLANGVPVTTEEVKASVGGSQTKPDFYDDFSDSAASREKWSLYDPNGVVTFEDGKMTIGVSNNIKVVTGEQGWGDFAVVTKMQGVGDPTRDFGIMIRSSNIMDGADGYNGYYVGINPAGGGGLNIGYADGGWHQIATPKGFTYEDDHLYELKVIMAGERLVAYVDGAKIYDELVSNMTSGGNPVPLYKAGGAGFRSWNQGFEIEEFQVREISDAEYAELGIENNLFKDDFSDPTASAANWEVIGEEGIVAFEEGRMTFGASSNIKAVVGEEEWADYAIEATLTGPAVTDRDFGVMFRATNVGDGADGYNGYYVGINPAGGGGLNVGYANGGWNDIAKPKGFTYEPGHPYELKILVCGDMFKVYVDGEFIYELEDGKFPAGKVGLRSWNQPFEADFFRVRNLTEAEKALFPEPDPDEPLPTGPSFSDNFDDTAVSAANWNLIGDTSKMSFADGKLVFGSSNNVKATAGDESWTDYVAEVSIALNGTSTQNAGIMYRVTGAASGADSYNGYFFGIGNDDNGGYVIRGYANGSWSQTNRFNVGEKFADGEEHQLKVVCYGEKFALYLDGELVDRYSDNRFTKGQIGLRSYTKTFTADNVVVRAVTEEDLVDINAPIEVKEGISAHKTVQLFIPNFASSRRYKIVYGTEPGVYTHTVADLTASGHGSEKLAFTVPENDVTYYARAISINGAAEEAISEEIAVKSGYRLDISDRLEALEAQLAEAMNVEDLGYTSASWNRLTWAIDFANKVLSDPNSNLIDASLAKNSLLIGMNELEKDEDRTVSNIAFQYSEGVSAYLINGNVAEEGSNVLVEVTLPFGGELDYIRVVETVPGDPAAEPIIPEEYDDSSAAEGATRYRFTMPAYDVTIQVKLKGAEELPDKAELLELYNENKDRKEADYLSGWDAFEQALVDAKTVLDDPAASQADVNGAKSALEDAIAGLQGFSTVRYEAEDALVEGSPIRIEERSDASGGAKVGGIDNATCMVTFTVNAPKAGDYKVVICADGSPSYPNPSHIYYVNGDVDNAKIVNYPDPEGWNIWKLYEITVALNEGDNTITFKYNDTMNATFAELDYIDLIIPNESGEIPSDVDKAALKELVEAIDGKYEESGYTAESWAELEKALEEAKAVIAKADA</sequence>
<feature type="non-terminal residue" evidence="3">
    <location>
        <position position="2005"/>
    </location>
</feature>
<dbReference type="Pfam" id="PF07554">
    <property type="entry name" value="FIVAR"/>
    <property type="match status" value="2"/>
</dbReference>
<evidence type="ECO:0000259" key="2">
    <source>
        <dbReference type="PROSITE" id="PS51175"/>
    </source>
</evidence>
<keyword evidence="3" id="KW-0378">Hydrolase</keyword>